<dbReference type="AlphaFoldDB" id="A0A5B1BZ35"/>
<gene>
    <name evidence="1" type="ORF">F0M16_16075</name>
</gene>
<protein>
    <submittedName>
        <fullName evidence="1">Uncharacterized protein</fullName>
    </submittedName>
</protein>
<dbReference type="EMBL" id="VUAA01000019">
    <property type="protein sequence ID" value="KAA1253606.1"/>
    <property type="molecule type" value="Genomic_DNA"/>
</dbReference>
<proteinExistence type="predicted"/>
<dbReference type="Proteomes" id="UP000323225">
    <property type="component" value="Unassembled WGS sequence"/>
</dbReference>
<sequence length="72" mass="8386">MDKVTKSLIQRIEDEGRVHINDVSEDMQEEAKSLLDLGKLEIRKFDSDIYATAYDIAQPYFCFKKKKSLTID</sequence>
<accession>A0A5B1BZ35</accession>
<name>A0A5B1BZ35_VIBCL</name>
<evidence type="ECO:0000313" key="2">
    <source>
        <dbReference type="Proteomes" id="UP000323225"/>
    </source>
</evidence>
<comment type="caution">
    <text evidence="1">The sequence shown here is derived from an EMBL/GenBank/DDBJ whole genome shotgun (WGS) entry which is preliminary data.</text>
</comment>
<reference evidence="1 2" key="1">
    <citation type="submission" date="2019-09" db="EMBL/GenBank/DDBJ databases">
        <authorList>
            <person name="Kritzky A."/>
            <person name="Schelkanova E.Y."/>
            <person name="Alkhova Z.V."/>
            <person name="Smirnova N.I."/>
        </authorList>
    </citation>
    <scope>NUCLEOTIDE SEQUENCE [LARGE SCALE GENOMIC DNA]</scope>
    <source>
        <strain evidence="1 2">M1526</strain>
    </source>
</reference>
<organism evidence="1 2">
    <name type="scientific">Vibrio cholerae</name>
    <dbReference type="NCBI Taxonomy" id="666"/>
    <lineage>
        <taxon>Bacteria</taxon>
        <taxon>Pseudomonadati</taxon>
        <taxon>Pseudomonadota</taxon>
        <taxon>Gammaproteobacteria</taxon>
        <taxon>Vibrionales</taxon>
        <taxon>Vibrionaceae</taxon>
        <taxon>Vibrio</taxon>
    </lineage>
</organism>
<evidence type="ECO:0000313" key="1">
    <source>
        <dbReference type="EMBL" id="KAA1253606.1"/>
    </source>
</evidence>